<reference evidence="1 2" key="1">
    <citation type="submission" date="2024-06" db="EMBL/GenBank/DDBJ databases">
        <authorList>
            <person name="Chen R.Y."/>
        </authorList>
    </citation>
    <scope>NUCLEOTIDE SEQUENCE [LARGE SCALE GENOMIC DNA]</scope>
    <source>
        <strain evidence="1 2">D2</strain>
    </source>
</reference>
<name>A0ABV1RKB8_9ALTE</name>
<gene>
    <name evidence="1" type="ORF">ABS311_16010</name>
</gene>
<dbReference type="RefSeq" id="WP_350402579.1">
    <property type="nucleotide sequence ID" value="NZ_JBELOE010000265.1"/>
</dbReference>
<sequence length="221" mass="25715">MQADKTESSTSTRPVFAESKQAVDRWFEFSVNFWDAKFTSKFDSVEQLDSAKRDWFNTLEKHRISIADVERVILITQADKTIWPLSLPEFLRACEPVPTDFGYPSVDQIWKQLINPYAHDDWTKVHLFAFFIACGKDPNLHHSEIVAAGRCSPDTKRYKAKFHAVERVYLWYVRRAINGCNFNDPRSKPVARLGVCDDAHRQKNLSKIEELREKFPFLKAS</sequence>
<dbReference type="EMBL" id="JBELOE010000265">
    <property type="protein sequence ID" value="MER2493382.1"/>
    <property type="molecule type" value="Genomic_DNA"/>
</dbReference>
<protein>
    <submittedName>
        <fullName evidence="1">Uncharacterized protein</fullName>
    </submittedName>
</protein>
<evidence type="ECO:0000313" key="1">
    <source>
        <dbReference type="EMBL" id="MER2493382.1"/>
    </source>
</evidence>
<organism evidence="1 2">
    <name type="scientific">Catenovulum sediminis</name>
    <dbReference type="NCBI Taxonomy" id="1740262"/>
    <lineage>
        <taxon>Bacteria</taxon>
        <taxon>Pseudomonadati</taxon>
        <taxon>Pseudomonadota</taxon>
        <taxon>Gammaproteobacteria</taxon>
        <taxon>Alteromonadales</taxon>
        <taxon>Alteromonadaceae</taxon>
        <taxon>Catenovulum</taxon>
    </lineage>
</organism>
<accession>A0ABV1RKB8</accession>
<dbReference type="Proteomes" id="UP001467690">
    <property type="component" value="Unassembled WGS sequence"/>
</dbReference>
<comment type="caution">
    <text evidence="1">The sequence shown here is derived from an EMBL/GenBank/DDBJ whole genome shotgun (WGS) entry which is preliminary data.</text>
</comment>
<keyword evidence="2" id="KW-1185">Reference proteome</keyword>
<proteinExistence type="predicted"/>
<evidence type="ECO:0000313" key="2">
    <source>
        <dbReference type="Proteomes" id="UP001467690"/>
    </source>
</evidence>